<dbReference type="InterPro" id="IPR058240">
    <property type="entry name" value="rSAM_sf"/>
</dbReference>
<dbReference type="InterPro" id="IPR034405">
    <property type="entry name" value="F420"/>
</dbReference>
<accession>A0A2T2X7J4</accession>
<keyword evidence="2" id="KW-0479">Metal-binding</keyword>
<dbReference type="Proteomes" id="UP000242699">
    <property type="component" value="Unassembled WGS sequence"/>
</dbReference>
<dbReference type="InterPro" id="IPR013785">
    <property type="entry name" value="Aldolase_TIM"/>
</dbReference>
<dbReference type="SUPFAM" id="SSF102114">
    <property type="entry name" value="Radical SAM enzymes"/>
    <property type="match status" value="1"/>
</dbReference>
<evidence type="ECO:0008006" key="5">
    <source>
        <dbReference type="Google" id="ProtNLM"/>
    </source>
</evidence>
<gene>
    <name evidence="3" type="ORF">C7B43_06000</name>
</gene>
<evidence type="ECO:0000256" key="1">
    <source>
        <dbReference type="ARBA" id="ARBA00001966"/>
    </source>
</evidence>
<keyword evidence="2" id="KW-0408">Iron</keyword>
<dbReference type="Gene3D" id="3.20.20.70">
    <property type="entry name" value="Aldolase class I"/>
    <property type="match status" value="1"/>
</dbReference>
<keyword evidence="2" id="KW-0004">4Fe-4S</keyword>
<keyword evidence="2" id="KW-0411">Iron-sulfur</keyword>
<evidence type="ECO:0000256" key="2">
    <source>
        <dbReference type="ARBA" id="ARBA00022485"/>
    </source>
</evidence>
<name>A0A2T2X7J4_9FIRM</name>
<dbReference type="GO" id="GO:0051539">
    <property type="term" value="F:4 iron, 4 sulfur cluster binding"/>
    <property type="evidence" value="ECO:0007669"/>
    <property type="project" value="UniProtKB-KW"/>
</dbReference>
<comment type="caution">
    <text evidence="3">The sequence shown here is derived from an EMBL/GenBank/DDBJ whole genome shotgun (WGS) entry which is preliminary data.</text>
</comment>
<dbReference type="GO" id="GO:0044689">
    <property type="term" value="F:7,8-didemethyl-8-hydroxy-5-deazariboflavin synthase activity"/>
    <property type="evidence" value="ECO:0007669"/>
    <property type="project" value="TreeGrafter"/>
</dbReference>
<dbReference type="PANTHER" id="PTHR43076">
    <property type="entry name" value="FO SYNTHASE (COFH)"/>
    <property type="match status" value="1"/>
</dbReference>
<comment type="cofactor">
    <cofactor evidence="1">
        <name>[4Fe-4S] cluster</name>
        <dbReference type="ChEBI" id="CHEBI:49883"/>
    </cofactor>
</comment>
<dbReference type="AlphaFoldDB" id="A0A2T2X7J4"/>
<dbReference type="EMBL" id="PXYT01000010">
    <property type="protein sequence ID" value="PSR30437.1"/>
    <property type="molecule type" value="Genomic_DNA"/>
</dbReference>
<proteinExistence type="predicted"/>
<dbReference type="PANTHER" id="PTHR43076:SF7">
    <property type="entry name" value="AMINODEOXYFUTALOSINE SYNTHASE"/>
    <property type="match status" value="1"/>
</dbReference>
<organism evidence="3 4">
    <name type="scientific">Sulfobacillus benefaciens</name>
    <dbReference type="NCBI Taxonomy" id="453960"/>
    <lineage>
        <taxon>Bacteria</taxon>
        <taxon>Bacillati</taxon>
        <taxon>Bacillota</taxon>
        <taxon>Clostridia</taxon>
        <taxon>Eubacteriales</taxon>
        <taxon>Clostridiales Family XVII. Incertae Sedis</taxon>
        <taxon>Sulfobacillus</taxon>
    </lineage>
</organism>
<sequence length="282" mass="31926">MTDLLQYQPIWPNSPEGGWHVVHVLKITTTRSCWMRCRFCDFSHFVPMIDGHPVPPLTLLQTSRTHPALSQAYDLIKVRGGLSFFEPWSYFRSAIRDIHERNPASLQALSAVEVLHFHRVEQKPLQELLEELRWAGASSLGPGGSELLIDPWRQEMSSLRLTSQEWLGIHQIAERVGLKAGASLMVFPGITERQILDHIQMIRNLKSLSVIEIKPLRALGTDLEILGSPHLFEVLATIQVIRKNLPHVIVAMNIDHLSGDVCDLLQWHGVSRAMATKEVLEP</sequence>
<protein>
    <recommendedName>
        <fullName evidence="5">Radical SAM protein</fullName>
    </recommendedName>
</protein>
<evidence type="ECO:0000313" key="4">
    <source>
        <dbReference type="Proteomes" id="UP000242699"/>
    </source>
</evidence>
<evidence type="ECO:0000313" key="3">
    <source>
        <dbReference type="EMBL" id="PSR30437.1"/>
    </source>
</evidence>
<reference evidence="3 4" key="1">
    <citation type="journal article" date="2014" name="BMC Genomics">
        <title>Comparison of environmental and isolate Sulfobacillus genomes reveals diverse carbon, sulfur, nitrogen, and hydrogen metabolisms.</title>
        <authorList>
            <person name="Justice N.B."/>
            <person name="Norman A."/>
            <person name="Brown C.T."/>
            <person name="Singh A."/>
            <person name="Thomas B.C."/>
            <person name="Banfield J.F."/>
        </authorList>
    </citation>
    <scope>NUCLEOTIDE SEQUENCE [LARGE SCALE GENOMIC DNA]</scope>
    <source>
        <strain evidence="3">AMDSBA1</strain>
    </source>
</reference>